<dbReference type="PANTHER" id="PTHR12270:SF52">
    <property type="entry name" value="GLYCOSYLTRANSFERASE-LIKE PROTEIN GNT13-RELATED"/>
    <property type="match status" value="1"/>
</dbReference>
<proteinExistence type="predicted"/>
<comment type="caution">
    <text evidence="9">The sequence shown here is derived from an EMBL/GenBank/DDBJ whole genome shotgun (WGS) entry which is preliminary data.</text>
</comment>
<evidence type="ECO:0000256" key="1">
    <source>
        <dbReference type="ARBA" id="ARBA00004606"/>
    </source>
</evidence>
<dbReference type="GO" id="GO:0042285">
    <property type="term" value="F:xylosyltransferase activity"/>
    <property type="evidence" value="ECO:0007669"/>
    <property type="project" value="TreeGrafter"/>
</dbReference>
<keyword evidence="2 8" id="KW-0812">Transmembrane</keyword>
<evidence type="ECO:0000313" key="10">
    <source>
        <dbReference type="Proteomes" id="UP001165122"/>
    </source>
</evidence>
<keyword evidence="3" id="KW-0735">Signal-anchor</keyword>
<evidence type="ECO:0000256" key="3">
    <source>
        <dbReference type="ARBA" id="ARBA00022968"/>
    </source>
</evidence>
<evidence type="ECO:0000313" key="9">
    <source>
        <dbReference type="EMBL" id="GMI17314.1"/>
    </source>
</evidence>
<dbReference type="GO" id="GO:0016020">
    <property type="term" value="C:membrane"/>
    <property type="evidence" value="ECO:0007669"/>
    <property type="project" value="UniProtKB-SubCell"/>
</dbReference>
<feature type="compositionally biased region" description="Polar residues" evidence="7">
    <location>
        <begin position="48"/>
        <end position="68"/>
    </location>
</feature>
<organism evidence="9 10">
    <name type="scientific">Triparma laevis f. longispina</name>
    <dbReference type="NCBI Taxonomy" id="1714387"/>
    <lineage>
        <taxon>Eukaryota</taxon>
        <taxon>Sar</taxon>
        <taxon>Stramenopiles</taxon>
        <taxon>Ochrophyta</taxon>
        <taxon>Bolidophyceae</taxon>
        <taxon>Parmales</taxon>
        <taxon>Triparmaceae</taxon>
        <taxon>Triparma</taxon>
    </lineage>
</organism>
<dbReference type="EMBL" id="BRXW01000287">
    <property type="protein sequence ID" value="GMI17314.1"/>
    <property type="molecule type" value="Genomic_DNA"/>
</dbReference>
<comment type="subcellular location">
    <subcellularLocation>
        <location evidence="1">Membrane</location>
        <topology evidence="1">Single-pass type II membrane protein</topology>
    </subcellularLocation>
</comment>
<evidence type="ECO:0000256" key="8">
    <source>
        <dbReference type="SAM" id="Phobius"/>
    </source>
</evidence>
<evidence type="ECO:0000256" key="5">
    <source>
        <dbReference type="ARBA" id="ARBA00023136"/>
    </source>
</evidence>
<sequence>MLPLYSDLDDPSAKRRRPKKRNYVPLIVGSVVVIVVFVVFLCMSTTPTATHRRQGSPSARKSQQQIQKQIHESTFPKVPIPPKLQSVINSPVRSFEYGSRKVHRSSELKIISDYINKGRDEVKEKKVTVQPSIRIEKTLKPIPPPINSHNNTKITIKTQLPYLQSINTNPTPCSNPIEPSSLTLLSHTTLDRVWMLTHLCERWKEEVTIVLYTGGVEEWEEELGEGLCDNLSVIGYEKVHADYPVNILRNIALKSVTTTHFLMADIDFLPSLNLYSLITSSLDGLDGVDGGEVAVVVPAFETVNGGCESGEECEEMVELVPESFEGIKECIENEKCRDFQFVTNPTGHSTTESKKWLTEPEGLRDIECFKSPRFEPYLVLPSCPKILYDERFSGYGKNKISNIQLLRHLSFEFKVLGKGFLTHVEHRKSASKVSWEEDKKKHKAVDRMYDDFMKVVYDGLGNKPKVKLCHLL</sequence>
<keyword evidence="4 8" id="KW-1133">Transmembrane helix</keyword>
<dbReference type="OrthoDB" id="205012at2759"/>
<feature type="transmembrane region" description="Helical" evidence="8">
    <location>
        <begin position="23"/>
        <end position="41"/>
    </location>
</feature>
<keyword evidence="6" id="KW-0325">Glycoprotein</keyword>
<keyword evidence="10" id="KW-1185">Reference proteome</keyword>
<evidence type="ECO:0000256" key="2">
    <source>
        <dbReference type="ARBA" id="ARBA00022692"/>
    </source>
</evidence>
<keyword evidence="5 8" id="KW-0472">Membrane</keyword>
<accession>A0A9W7KZQ9</accession>
<dbReference type="AlphaFoldDB" id="A0A9W7KZQ9"/>
<evidence type="ECO:0000256" key="7">
    <source>
        <dbReference type="SAM" id="MobiDB-lite"/>
    </source>
</evidence>
<name>A0A9W7KZQ9_9STRA</name>
<reference evidence="10" key="1">
    <citation type="journal article" date="2023" name="Commun. Biol.">
        <title>Genome analysis of Parmales, the sister group of diatoms, reveals the evolutionary specialization of diatoms from phago-mixotrophs to photoautotrophs.</title>
        <authorList>
            <person name="Ban H."/>
            <person name="Sato S."/>
            <person name="Yoshikawa S."/>
            <person name="Yamada K."/>
            <person name="Nakamura Y."/>
            <person name="Ichinomiya M."/>
            <person name="Sato N."/>
            <person name="Blanc-Mathieu R."/>
            <person name="Endo H."/>
            <person name="Kuwata A."/>
            <person name="Ogata H."/>
        </authorList>
    </citation>
    <scope>NUCLEOTIDE SEQUENCE [LARGE SCALE GENOMIC DNA]</scope>
    <source>
        <strain evidence="10">NIES 3700</strain>
    </source>
</reference>
<dbReference type="InterPro" id="IPR051292">
    <property type="entry name" value="Xyl/GlcA_transferase"/>
</dbReference>
<dbReference type="GO" id="GO:0035269">
    <property type="term" value="P:protein O-linked glycosylation via mannose"/>
    <property type="evidence" value="ECO:0007669"/>
    <property type="project" value="TreeGrafter"/>
</dbReference>
<protein>
    <recommendedName>
        <fullName evidence="11">Glycosyltransferase</fullName>
    </recommendedName>
</protein>
<evidence type="ECO:0000256" key="4">
    <source>
        <dbReference type="ARBA" id="ARBA00022989"/>
    </source>
</evidence>
<evidence type="ECO:0000256" key="6">
    <source>
        <dbReference type="ARBA" id="ARBA00023180"/>
    </source>
</evidence>
<dbReference type="Pfam" id="PF13896">
    <property type="entry name" value="Glyco_transf_49"/>
    <property type="match status" value="1"/>
</dbReference>
<dbReference type="PANTHER" id="PTHR12270">
    <property type="entry name" value="GLYCOSYLTRANSFERASE-RELATED"/>
    <property type="match status" value="1"/>
</dbReference>
<dbReference type="GO" id="GO:0015020">
    <property type="term" value="F:glucuronosyltransferase activity"/>
    <property type="evidence" value="ECO:0007669"/>
    <property type="project" value="TreeGrafter"/>
</dbReference>
<feature type="region of interest" description="Disordered" evidence="7">
    <location>
        <begin position="48"/>
        <end position="82"/>
    </location>
</feature>
<dbReference type="Proteomes" id="UP001165122">
    <property type="component" value="Unassembled WGS sequence"/>
</dbReference>
<evidence type="ECO:0008006" key="11">
    <source>
        <dbReference type="Google" id="ProtNLM"/>
    </source>
</evidence>
<gene>
    <name evidence="9" type="ORF">TrLO_g686</name>
</gene>